<evidence type="ECO:0000256" key="1">
    <source>
        <dbReference type="SAM" id="Coils"/>
    </source>
</evidence>
<keyword evidence="1" id="KW-0175">Coiled coil</keyword>
<dbReference type="CDD" id="cd07521">
    <property type="entry name" value="HAD_FCP1-like"/>
    <property type="match status" value="1"/>
</dbReference>
<feature type="region of interest" description="Disordered" evidence="2">
    <location>
        <begin position="326"/>
        <end position="352"/>
    </location>
</feature>
<feature type="region of interest" description="Disordered" evidence="2">
    <location>
        <begin position="973"/>
        <end position="1009"/>
    </location>
</feature>
<feature type="compositionally biased region" description="Low complexity" evidence="2">
    <location>
        <begin position="1532"/>
        <end position="1555"/>
    </location>
</feature>
<dbReference type="PANTHER" id="PTHR12210">
    <property type="entry name" value="DULLARD PROTEIN PHOSPHATASE"/>
    <property type="match status" value="1"/>
</dbReference>
<dbReference type="GeneID" id="7826840"/>
<protein>
    <submittedName>
        <fullName evidence="4">NLI interacting factor-like phosphatase family protein</fullName>
    </submittedName>
</protein>
<dbReference type="InterPro" id="IPR050365">
    <property type="entry name" value="TIM50"/>
</dbReference>
<dbReference type="InParanoid" id="Q22RH8"/>
<dbReference type="STRING" id="312017.Q22RH8"/>
<dbReference type="FunFam" id="3.40.50.1000:FF:000184">
    <property type="entry name" value="Uncharacterized protein"/>
    <property type="match status" value="1"/>
</dbReference>
<feature type="coiled-coil region" evidence="1">
    <location>
        <begin position="1141"/>
        <end position="1168"/>
    </location>
</feature>
<feature type="region of interest" description="Disordered" evidence="2">
    <location>
        <begin position="613"/>
        <end position="647"/>
    </location>
</feature>
<feature type="compositionally biased region" description="Low complexity" evidence="2">
    <location>
        <begin position="1568"/>
        <end position="1580"/>
    </location>
</feature>
<feature type="compositionally biased region" description="Low complexity" evidence="2">
    <location>
        <begin position="973"/>
        <end position="998"/>
    </location>
</feature>
<name>Q22RH8_TETTS</name>
<gene>
    <name evidence="4" type="ORF">TTHERM_00016090</name>
</gene>
<feature type="region of interest" description="Disordered" evidence="2">
    <location>
        <begin position="677"/>
        <end position="699"/>
    </location>
</feature>
<dbReference type="KEGG" id="tet:TTHERM_00016090"/>
<accession>Q22RH8</accession>
<feature type="compositionally biased region" description="Basic and acidic residues" evidence="2">
    <location>
        <begin position="1581"/>
        <end position="1593"/>
    </location>
</feature>
<dbReference type="RefSeq" id="XP_001008389.2">
    <property type="nucleotide sequence ID" value="XM_001008389.2"/>
</dbReference>
<feature type="compositionally biased region" description="Polar residues" evidence="2">
    <location>
        <begin position="613"/>
        <end position="634"/>
    </location>
</feature>
<feature type="compositionally biased region" description="Low complexity" evidence="2">
    <location>
        <begin position="341"/>
        <end position="352"/>
    </location>
</feature>
<dbReference type="eggNOG" id="KOG1605">
    <property type="taxonomic scope" value="Eukaryota"/>
</dbReference>
<dbReference type="Pfam" id="PF03031">
    <property type="entry name" value="NIF"/>
    <property type="match status" value="1"/>
</dbReference>
<keyword evidence="5" id="KW-1185">Reference proteome</keyword>
<dbReference type="PROSITE" id="PS50969">
    <property type="entry name" value="FCP1"/>
    <property type="match status" value="1"/>
</dbReference>
<evidence type="ECO:0000259" key="3">
    <source>
        <dbReference type="PROSITE" id="PS50969"/>
    </source>
</evidence>
<dbReference type="InterPro" id="IPR004274">
    <property type="entry name" value="FCP1_dom"/>
</dbReference>
<feature type="coiled-coil region" evidence="1">
    <location>
        <begin position="460"/>
        <end position="487"/>
    </location>
</feature>
<feature type="compositionally biased region" description="Low complexity" evidence="2">
    <location>
        <begin position="677"/>
        <end position="692"/>
    </location>
</feature>
<dbReference type="SUPFAM" id="SSF56784">
    <property type="entry name" value="HAD-like"/>
    <property type="match status" value="1"/>
</dbReference>
<sequence>MSSYLQSTQKKFINPSENKHYLGYNPAKPCLTERTAPYSNPKGNASLTYNSVTPKRAGIQEQGKIGLSNFLSPRSDNYQNIMPNQLNQTYANGTNQSANNGYFVGQNMKQTGYRTVFQEDIPQATNQSYNYQSNNPISHQNFNIYSRSTTNITPNKSSENINIDRSLESSLERTRVTNDKQGDDIKKKKNGNNINATNQEILNKLKQLSKNPNANFTQNAGGAYNNAQTSSQSAASQNLFKQSSLAQTNQTLLTSNIKNSNNNNNNQILNANNNLPSSLNYGKQNINKNFQQQDNQYNLSSQQNNPGVNSINSILSTQNLNNVLNNTNSKRSVTPNGGVMGNHNSNAGNNSNQIQDLFNRTQLSNNLNAHNNNSSAKQHAISPIQQQMNSILQKVATSNATGLGPQLEQQRQSVPILQSQLQQQQQQFFNQSSQTKQNIQAKQQGNINLDRRFTPQYIPQEAFNQINEQLNLKALNLEEQLNLKNAQQNFNPYSSTPNQKIQQQLQQTVQKRPNVNSNTNLLSKLSAPNSNNNTNNNFFKMFNQQQRVSSPNINNANNQNNMMIRTSKQNQDDLDDQTVRLLTGDESLNAIINKLDQSGQYLNLDSNNGYLNQAKGVSSSNQLPHSKNTSSNQVTNLTDNTNNNINNHHIYTNSSSMNSYNESQNELSQENLNQYLINNNNNNTGVNSQNNLSRDNQSSNRQLVNNIQNKQEHEKLMMKLLQEKLGENCSQYLMNQQNNQQQISQKQYHSQGLPNSAQMQQLQLQQQLDLAQFQENETPRKVNKSVPMATTANQGQHYKVSDIMKEQTKKNNSSSNQNRGGLQKQIMEQILQSKIGQSGLSNQQSVLPMTPNQILKQQQQQANMLLESANQIENEIQQIWLQQQQQQQQNQLPDQISNYQISAPINALQQQSQGIPLVDYQVVEDYESNEGNSNNLSSNKLVGYQQEIMNTQLQQPQLNEQEYSSADLNQISNQQQQIPQPFSNNQNAFQNQNNTNSTEPIDFDEFQNYNQSPNVQFGQQQYQIESEEQQQKQGVDQQQQFLQQLQQYQQQQQQFLQKNSNNPLTSALLQNQQQIYQLQQQQQFQQQQQQHLQYMQQQQYFNNPNDIAKLAQQKLLSQQQIYANQLKSQSNSMNQGSAALQTSASQLLQIANQQKQQLQQQLLQNNLMMQQNNIQQQGLSKQNLGQLNNLQIQQFQNQNIQQNVNNNANQGEIILGCTDGTKQLNLNDESISSTSSSKSQNNILNKQQPNLQQVVAQQEVPKIEVEKLKQILSISLQVEECLFELLQNREFDYQAKYLIKYYQLMQDIASLQSLPISKIQMKEIQRSINMQIVLIQIIIYEHIVVIKQLRESVRGTVSMNENLQNILNSFQYVHSSFILILILFEQAVQYLKDQGEKQLEQLDLSGISNVIKERTKKRKMGFLIKNQDKISILKKFNDILQPLIQIVIEGQIELQEENRNSHTLYEDLYQIQENIPNLQIQQILDFSSKLSNENVQFMKDEVSRLQIVQERKSIQKQLELEFQNHQSESDNKSSNQNLNSSSQQQNQAKQSQKQAESQKSKQEKSELNDNSQKQQNQSQNQDEKQQQQQKRQEASQQSDNNQKPQNQQIEEDDLEDLSYKNPNSKSKPDQEENNSSSYQESSIIGTVQPPYLKDSPQKPYTLVIDLDETLVHYQELDDGGQFLVRPYAETFLEEMSEYYEIIIFTAALQDYADFILDIIDSKKSISYKLYRQHTVTYQNSYIKDLSRIGRDLNKIIIIDNLPENFKLQPENGIYIQSWYGESEDRALYDLTPLLKQIVRKKFRTVQSALKQFRDKIETNLKKGMSEPHLNLSLEIFSGDEDDQQR</sequence>
<dbReference type="Gene3D" id="3.40.50.1000">
    <property type="entry name" value="HAD superfamily/HAD-like"/>
    <property type="match status" value="1"/>
</dbReference>
<dbReference type="SMART" id="SM00577">
    <property type="entry name" value="CPDc"/>
    <property type="match status" value="1"/>
</dbReference>
<proteinExistence type="predicted"/>
<dbReference type="Proteomes" id="UP000009168">
    <property type="component" value="Unassembled WGS sequence"/>
</dbReference>
<feature type="compositionally biased region" description="Low complexity" evidence="2">
    <location>
        <begin position="635"/>
        <end position="647"/>
    </location>
</feature>
<feature type="compositionally biased region" description="Basic and acidic residues" evidence="2">
    <location>
        <begin position="1556"/>
        <end position="1567"/>
    </location>
</feature>
<evidence type="ECO:0000256" key="2">
    <source>
        <dbReference type="SAM" id="MobiDB-lite"/>
    </source>
</evidence>
<feature type="domain" description="FCP1 homology" evidence="3">
    <location>
        <begin position="1655"/>
        <end position="1797"/>
    </location>
</feature>
<dbReference type="HOGENOM" id="CLU_235220_0_0_1"/>
<evidence type="ECO:0000313" key="5">
    <source>
        <dbReference type="Proteomes" id="UP000009168"/>
    </source>
</evidence>
<organism evidence="4 5">
    <name type="scientific">Tetrahymena thermophila (strain SB210)</name>
    <dbReference type="NCBI Taxonomy" id="312017"/>
    <lineage>
        <taxon>Eukaryota</taxon>
        <taxon>Sar</taxon>
        <taxon>Alveolata</taxon>
        <taxon>Ciliophora</taxon>
        <taxon>Intramacronucleata</taxon>
        <taxon>Oligohymenophorea</taxon>
        <taxon>Hymenostomatida</taxon>
        <taxon>Tetrahymenina</taxon>
        <taxon>Tetrahymenidae</taxon>
        <taxon>Tetrahymena</taxon>
    </lineage>
</organism>
<evidence type="ECO:0000313" key="4">
    <source>
        <dbReference type="EMBL" id="EAR88144.2"/>
    </source>
</evidence>
<dbReference type="InterPro" id="IPR023214">
    <property type="entry name" value="HAD_sf"/>
</dbReference>
<dbReference type="EMBL" id="GG662845">
    <property type="protein sequence ID" value="EAR88144.2"/>
    <property type="molecule type" value="Genomic_DNA"/>
</dbReference>
<reference evidence="5" key="1">
    <citation type="journal article" date="2006" name="PLoS Biol.">
        <title>Macronuclear genome sequence of the ciliate Tetrahymena thermophila, a model eukaryote.</title>
        <authorList>
            <person name="Eisen J.A."/>
            <person name="Coyne R.S."/>
            <person name="Wu M."/>
            <person name="Wu D."/>
            <person name="Thiagarajan M."/>
            <person name="Wortman J.R."/>
            <person name="Badger J.H."/>
            <person name="Ren Q."/>
            <person name="Amedeo P."/>
            <person name="Jones K.M."/>
            <person name="Tallon L.J."/>
            <person name="Delcher A.L."/>
            <person name="Salzberg S.L."/>
            <person name="Silva J.C."/>
            <person name="Haas B.J."/>
            <person name="Majoros W.H."/>
            <person name="Farzad M."/>
            <person name="Carlton J.M."/>
            <person name="Smith R.K. Jr."/>
            <person name="Garg J."/>
            <person name="Pearlman R.E."/>
            <person name="Karrer K.M."/>
            <person name="Sun L."/>
            <person name="Manning G."/>
            <person name="Elde N.C."/>
            <person name="Turkewitz A.P."/>
            <person name="Asai D.J."/>
            <person name="Wilkes D.E."/>
            <person name="Wang Y."/>
            <person name="Cai H."/>
            <person name="Collins K."/>
            <person name="Stewart B.A."/>
            <person name="Lee S.R."/>
            <person name="Wilamowska K."/>
            <person name="Weinberg Z."/>
            <person name="Ruzzo W.L."/>
            <person name="Wloga D."/>
            <person name="Gaertig J."/>
            <person name="Frankel J."/>
            <person name="Tsao C.-C."/>
            <person name="Gorovsky M.A."/>
            <person name="Keeling P.J."/>
            <person name="Waller R.F."/>
            <person name="Patron N.J."/>
            <person name="Cherry J.M."/>
            <person name="Stover N.A."/>
            <person name="Krieger C.J."/>
            <person name="del Toro C."/>
            <person name="Ryder H.F."/>
            <person name="Williamson S.C."/>
            <person name="Barbeau R.A."/>
            <person name="Hamilton E.P."/>
            <person name="Orias E."/>
        </authorList>
    </citation>
    <scope>NUCLEOTIDE SEQUENCE [LARGE SCALE GENOMIC DNA]</scope>
    <source>
        <strain evidence="5">SB210</strain>
    </source>
</reference>
<dbReference type="OrthoDB" id="445750at2759"/>
<feature type="region of interest" description="Disordered" evidence="2">
    <location>
        <begin position="1524"/>
        <end position="1641"/>
    </location>
</feature>
<dbReference type="InterPro" id="IPR036412">
    <property type="entry name" value="HAD-like_sf"/>
</dbReference>